<sequence length="141" mass="15728">MIINVVAALILRNDGRVLIARRHPDAAQGGWWEFPGGKIEPTESPEAALARELEEELSVQLRVGPYLASSEHRYPLTGGGEKCIRLHGYLCPWEAQPINLTGSHDRYCWRAPETIRMDTLAPADHPLLTALIARLQSPSQR</sequence>
<dbReference type="EC" id="3.6.1.55" evidence="12"/>
<comment type="cofactor">
    <cofactor evidence="1">
        <name>Mg(2+)</name>
        <dbReference type="ChEBI" id="CHEBI:18420"/>
    </cofactor>
</comment>
<evidence type="ECO:0000256" key="8">
    <source>
        <dbReference type="ARBA" id="ARBA00022842"/>
    </source>
</evidence>
<gene>
    <name evidence="18" type="primary">nudG</name>
    <name evidence="18" type="ORF">GCM10025772_21110</name>
</gene>
<dbReference type="Gene3D" id="3.90.79.10">
    <property type="entry name" value="Nucleoside Triphosphate Pyrophosphohydrolase"/>
    <property type="match status" value="1"/>
</dbReference>
<evidence type="ECO:0000256" key="13">
    <source>
        <dbReference type="ARBA" id="ARBA00040794"/>
    </source>
</evidence>
<evidence type="ECO:0000256" key="7">
    <source>
        <dbReference type="ARBA" id="ARBA00022801"/>
    </source>
</evidence>
<evidence type="ECO:0000256" key="5">
    <source>
        <dbReference type="ARBA" id="ARBA00022723"/>
    </source>
</evidence>
<dbReference type="InterPro" id="IPR047127">
    <property type="entry name" value="MutT-like"/>
</dbReference>
<evidence type="ECO:0000256" key="14">
    <source>
        <dbReference type="ARBA" id="ARBA00041592"/>
    </source>
</evidence>
<evidence type="ECO:0000256" key="12">
    <source>
        <dbReference type="ARBA" id="ARBA00038905"/>
    </source>
</evidence>
<evidence type="ECO:0000313" key="18">
    <source>
        <dbReference type="EMBL" id="GAA5192282.1"/>
    </source>
</evidence>
<keyword evidence="9" id="KW-0234">DNA repair</keyword>
<dbReference type="PANTHER" id="PTHR47707:SF1">
    <property type="entry name" value="NUDIX HYDROLASE FAMILY PROTEIN"/>
    <property type="match status" value="1"/>
</dbReference>
<keyword evidence="7" id="KW-0378">Hydrolase</keyword>
<protein>
    <recommendedName>
        <fullName evidence="13">8-oxo-dGTP diphosphatase</fullName>
        <ecNumber evidence="12">3.6.1.55</ecNumber>
    </recommendedName>
    <alternativeName>
        <fullName evidence="16">7,8-dihydro-8-oxoguanine-triphosphatase</fullName>
    </alternativeName>
    <alternativeName>
        <fullName evidence="15">Mutator protein MutT</fullName>
    </alternativeName>
    <alternativeName>
        <fullName evidence="14">dGTP pyrophosphohydrolase</fullName>
    </alternativeName>
</protein>
<dbReference type="CDD" id="cd03425">
    <property type="entry name" value="NUDIX_MutT_NudA_like"/>
    <property type="match status" value="1"/>
</dbReference>
<dbReference type="InterPro" id="IPR000086">
    <property type="entry name" value="NUDIX_hydrolase_dom"/>
</dbReference>
<keyword evidence="5" id="KW-0479">Metal-binding</keyword>
<keyword evidence="8" id="KW-0460">Magnesium</keyword>
<dbReference type="InterPro" id="IPR015797">
    <property type="entry name" value="NUDIX_hydrolase-like_dom_sf"/>
</dbReference>
<dbReference type="EMBL" id="BAABLF010000013">
    <property type="protein sequence ID" value="GAA5192282.1"/>
    <property type="molecule type" value="Genomic_DNA"/>
</dbReference>
<evidence type="ECO:0000256" key="11">
    <source>
        <dbReference type="ARBA" id="ARBA00036904"/>
    </source>
</evidence>
<evidence type="ECO:0000256" key="6">
    <source>
        <dbReference type="ARBA" id="ARBA00022763"/>
    </source>
</evidence>
<evidence type="ECO:0000313" key="19">
    <source>
        <dbReference type="Proteomes" id="UP001501600"/>
    </source>
</evidence>
<dbReference type="PANTHER" id="PTHR47707">
    <property type="entry name" value="8-OXO-DGTP DIPHOSPHATASE"/>
    <property type="match status" value="1"/>
</dbReference>
<organism evidence="18 19">
    <name type="scientific">Ferrimonas gelatinilytica</name>
    <dbReference type="NCBI Taxonomy" id="1255257"/>
    <lineage>
        <taxon>Bacteria</taxon>
        <taxon>Pseudomonadati</taxon>
        <taxon>Pseudomonadota</taxon>
        <taxon>Gammaproteobacteria</taxon>
        <taxon>Alteromonadales</taxon>
        <taxon>Ferrimonadaceae</taxon>
        <taxon>Ferrimonas</taxon>
    </lineage>
</organism>
<keyword evidence="4" id="KW-0235">DNA replication</keyword>
<reference evidence="19" key="1">
    <citation type="journal article" date="2019" name="Int. J. Syst. Evol. Microbiol.">
        <title>The Global Catalogue of Microorganisms (GCM) 10K type strain sequencing project: providing services to taxonomists for standard genome sequencing and annotation.</title>
        <authorList>
            <consortium name="The Broad Institute Genomics Platform"/>
            <consortium name="The Broad Institute Genome Sequencing Center for Infectious Disease"/>
            <person name="Wu L."/>
            <person name="Ma J."/>
        </authorList>
    </citation>
    <scope>NUCLEOTIDE SEQUENCE [LARGE SCALE GENOMIC DNA]</scope>
    <source>
        <strain evidence="19">JCM 18720</strain>
    </source>
</reference>
<keyword evidence="3" id="KW-0515">Mutator protein</keyword>
<evidence type="ECO:0000256" key="2">
    <source>
        <dbReference type="ARBA" id="ARBA00005582"/>
    </source>
</evidence>
<evidence type="ECO:0000256" key="10">
    <source>
        <dbReference type="ARBA" id="ARBA00035861"/>
    </source>
</evidence>
<keyword evidence="6" id="KW-0227">DNA damage</keyword>
<keyword evidence="19" id="KW-1185">Reference proteome</keyword>
<evidence type="ECO:0000259" key="17">
    <source>
        <dbReference type="PROSITE" id="PS51462"/>
    </source>
</evidence>
<accession>A0ABP9S790</accession>
<dbReference type="InterPro" id="IPR020476">
    <property type="entry name" value="Nudix_hydrolase"/>
</dbReference>
<dbReference type="PROSITE" id="PS51462">
    <property type="entry name" value="NUDIX"/>
    <property type="match status" value="1"/>
</dbReference>
<comment type="similarity">
    <text evidence="2">Belongs to the Nudix hydrolase family.</text>
</comment>
<comment type="catalytic activity">
    <reaction evidence="11">
        <text>8-oxo-GTP + H2O = 8-oxo-GMP + diphosphate + H(+)</text>
        <dbReference type="Rhea" id="RHEA:67616"/>
        <dbReference type="ChEBI" id="CHEBI:15377"/>
        <dbReference type="ChEBI" id="CHEBI:15378"/>
        <dbReference type="ChEBI" id="CHEBI:33019"/>
        <dbReference type="ChEBI" id="CHEBI:143553"/>
        <dbReference type="ChEBI" id="CHEBI:145694"/>
    </reaction>
</comment>
<evidence type="ECO:0000256" key="9">
    <source>
        <dbReference type="ARBA" id="ARBA00023204"/>
    </source>
</evidence>
<evidence type="ECO:0000256" key="4">
    <source>
        <dbReference type="ARBA" id="ARBA00022705"/>
    </source>
</evidence>
<dbReference type="Pfam" id="PF00293">
    <property type="entry name" value="NUDIX"/>
    <property type="match status" value="1"/>
</dbReference>
<evidence type="ECO:0000256" key="16">
    <source>
        <dbReference type="ARBA" id="ARBA00042798"/>
    </source>
</evidence>
<dbReference type="PRINTS" id="PR00502">
    <property type="entry name" value="NUDIXFAMILY"/>
</dbReference>
<name>A0ABP9S790_9GAMM</name>
<proteinExistence type="inferred from homology"/>
<dbReference type="Proteomes" id="UP001501600">
    <property type="component" value="Unassembled WGS sequence"/>
</dbReference>
<feature type="domain" description="Nudix hydrolase" evidence="17">
    <location>
        <begin position="1"/>
        <end position="135"/>
    </location>
</feature>
<evidence type="ECO:0000256" key="3">
    <source>
        <dbReference type="ARBA" id="ARBA00022457"/>
    </source>
</evidence>
<dbReference type="RefSeq" id="WP_345317026.1">
    <property type="nucleotide sequence ID" value="NZ_BAABLF010000013.1"/>
</dbReference>
<dbReference type="SUPFAM" id="SSF55811">
    <property type="entry name" value="Nudix"/>
    <property type="match status" value="1"/>
</dbReference>
<comment type="catalytic activity">
    <reaction evidence="10">
        <text>8-oxo-dGTP + H2O = 8-oxo-dGMP + diphosphate + H(+)</text>
        <dbReference type="Rhea" id="RHEA:31575"/>
        <dbReference type="ChEBI" id="CHEBI:15377"/>
        <dbReference type="ChEBI" id="CHEBI:15378"/>
        <dbReference type="ChEBI" id="CHEBI:33019"/>
        <dbReference type="ChEBI" id="CHEBI:63224"/>
        <dbReference type="ChEBI" id="CHEBI:77896"/>
        <dbReference type="EC" id="3.6.1.55"/>
    </reaction>
</comment>
<evidence type="ECO:0000256" key="1">
    <source>
        <dbReference type="ARBA" id="ARBA00001946"/>
    </source>
</evidence>
<evidence type="ECO:0000256" key="15">
    <source>
        <dbReference type="ARBA" id="ARBA00041979"/>
    </source>
</evidence>
<comment type="caution">
    <text evidence="18">The sequence shown here is derived from an EMBL/GenBank/DDBJ whole genome shotgun (WGS) entry which is preliminary data.</text>
</comment>